<dbReference type="PANTHER" id="PTHR30126">
    <property type="entry name" value="HTH-TYPE TRANSCRIPTIONAL REGULATOR"/>
    <property type="match status" value="1"/>
</dbReference>
<dbReference type="RefSeq" id="WP_065850921.1">
    <property type="nucleotide sequence ID" value="NZ_LYPC01000011.1"/>
</dbReference>
<dbReference type="InterPro" id="IPR000847">
    <property type="entry name" value="LysR_HTH_N"/>
</dbReference>
<reference evidence="7" key="1">
    <citation type="submission" date="2016-05" db="EMBL/GenBank/DDBJ databases">
        <title>Paenibacillus oryzae. sp. nov., isolated from the rice root.</title>
        <authorList>
            <person name="Zhang J."/>
            <person name="Zhang X."/>
        </authorList>
    </citation>
    <scope>NUCLEOTIDE SEQUENCE [LARGE SCALE GENOMIC DNA]</scope>
    <source>
        <strain evidence="7">KCTC13222</strain>
    </source>
</reference>
<dbReference type="InterPro" id="IPR005119">
    <property type="entry name" value="LysR_subst-bd"/>
</dbReference>
<comment type="similarity">
    <text evidence="1">Belongs to the LysR transcriptional regulatory family.</text>
</comment>
<proteinExistence type="inferred from homology"/>
<name>A0A1C1A6H0_9BACL</name>
<evidence type="ECO:0000256" key="2">
    <source>
        <dbReference type="ARBA" id="ARBA00023015"/>
    </source>
</evidence>
<dbReference type="Pfam" id="PF00126">
    <property type="entry name" value="HTH_1"/>
    <property type="match status" value="1"/>
</dbReference>
<protein>
    <recommendedName>
        <fullName evidence="5">HTH lysR-type domain-containing protein</fullName>
    </recommendedName>
</protein>
<organism evidence="6 7">
    <name type="scientific">Paenibacillus pectinilyticus</name>
    <dbReference type="NCBI Taxonomy" id="512399"/>
    <lineage>
        <taxon>Bacteria</taxon>
        <taxon>Bacillati</taxon>
        <taxon>Bacillota</taxon>
        <taxon>Bacilli</taxon>
        <taxon>Bacillales</taxon>
        <taxon>Paenibacillaceae</taxon>
        <taxon>Paenibacillus</taxon>
    </lineage>
</organism>
<evidence type="ECO:0000313" key="7">
    <source>
        <dbReference type="Proteomes" id="UP000093309"/>
    </source>
</evidence>
<dbReference type="GO" id="GO:0000976">
    <property type="term" value="F:transcription cis-regulatory region binding"/>
    <property type="evidence" value="ECO:0007669"/>
    <property type="project" value="TreeGrafter"/>
</dbReference>
<dbReference type="SUPFAM" id="SSF46785">
    <property type="entry name" value="Winged helix' DNA-binding domain"/>
    <property type="match status" value="1"/>
</dbReference>
<keyword evidence="7" id="KW-1185">Reference proteome</keyword>
<dbReference type="GO" id="GO:0003700">
    <property type="term" value="F:DNA-binding transcription factor activity"/>
    <property type="evidence" value="ECO:0007669"/>
    <property type="project" value="InterPro"/>
</dbReference>
<accession>A0A1C1A6H0</accession>
<feature type="domain" description="HTH lysR-type" evidence="5">
    <location>
        <begin position="1"/>
        <end position="58"/>
    </location>
</feature>
<evidence type="ECO:0000256" key="3">
    <source>
        <dbReference type="ARBA" id="ARBA00023125"/>
    </source>
</evidence>
<dbReference type="Gene3D" id="1.10.10.10">
    <property type="entry name" value="Winged helix-like DNA-binding domain superfamily/Winged helix DNA-binding domain"/>
    <property type="match status" value="1"/>
</dbReference>
<dbReference type="PROSITE" id="PS50931">
    <property type="entry name" value="HTH_LYSR"/>
    <property type="match status" value="1"/>
</dbReference>
<keyword evidence="4" id="KW-0804">Transcription</keyword>
<evidence type="ECO:0000259" key="5">
    <source>
        <dbReference type="PROSITE" id="PS50931"/>
    </source>
</evidence>
<keyword evidence="2" id="KW-0805">Transcription regulation</keyword>
<dbReference type="STRING" id="512399.A8709_01485"/>
<evidence type="ECO:0000313" key="6">
    <source>
        <dbReference type="EMBL" id="OCT16146.1"/>
    </source>
</evidence>
<dbReference type="PANTHER" id="PTHR30126:SF40">
    <property type="entry name" value="HTH-TYPE TRANSCRIPTIONAL REGULATOR GLTR"/>
    <property type="match status" value="1"/>
</dbReference>
<dbReference type="EMBL" id="LYPC01000011">
    <property type="protein sequence ID" value="OCT16146.1"/>
    <property type="molecule type" value="Genomic_DNA"/>
</dbReference>
<gene>
    <name evidence="6" type="ORF">A8709_01485</name>
</gene>
<evidence type="ECO:0000256" key="4">
    <source>
        <dbReference type="ARBA" id="ARBA00023163"/>
    </source>
</evidence>
<dbReference type="Gene3D" id="3.40.190.290">
    <property type="match status" value="1"/>
</dbReference>
<comment type="caution">
    <text evidence="6">The sequence shown here is derived from an EMBL/GenBank/DDBJ whole genome shotgun (WGS) entry which is preliminary data.</text>
</comment>
<evidence type="ECO:0000256" key="1">
    <source>
        <dbReference type="ARBA" id="ARBA00009437"/>
    </source>
</evidence>
<keyword evidence="3" id="KW-0238">DNA-binding</keyword>
<dbReference type="CDD" id="cd05466">
    <property type="entry name" value="PBP2_LTTR_substrate"/>
    <property type="match status" value="1"/>
</dbReference>
<dbReference type="SUPFAM" id="SSF53850">
    <property type="entry name" value="Periplasmic binding protein-like II"/>
    <property type="match status" value="1"/>
</dbReference>
<dbReference type="AlphaFoldDB" id="A0A1C1A6H0"/>
<dbReference type="Proteomes" id="UP000093309">
    <property type="component" value="Unassembled WGS sequence"/>
</dbReference>
<dbReference type="InterPro" id="IPR036388">
    <property type="entry name" value="WH-like_DNA-bd_sf"/>
</dbReference>
<dbReference type="FunFam" id="1.10.10.10:FF:000001">
    <property type="entry name" value="LysR family transcriptional regulator"/>
    <property type="match status" value="1"/>
</dbReference>
<dbReference type="Pfam" id="PF03466">
    <property type="entry name" value="LysR_substrate"/>
    <property type="match status" value="1"/>
</dbReference>
<dbReference type="InterPro" id="IPR036390">
    <property type="entry name" value="WH_DNA-bd_sf"/>
</dbReference>
<dbReference type="OrthoDB" id="9803735at2"/>
<sequence length="296" mass="33038">MNVIQLQYFIDSAESGSFTETARKHGITVPAISQSISQLENELEATLFTRSKKGIVPTQDGFKAMKYARTILSNVRNMREELSNSKQIDTGNIVIATIPGMISLVTSTTIAFMSIYPHVNVQLFEGDNTAVMNQVMKGEANMGFVSFARDHLDEAYTWEPVIRGEAVIVVNKHSPLRFLDEITGPELTNEVFVIYKDAYIERIAGELIAGDTGNRIALTTNNLEAIMQMVTRGNAITIGTDYIVNALPEPLRSELVSVPIGKYRHSPNYLWRVTKKDVEVSAIIKEFTQRLFADLE</sequence>